<keyword evidence="3 4" id="KW-0413">Isomerase</keyword>
<protein>
    <submittedName>
        <fullName evidence="4 5">Enoyl-CoA hydratase</fullName>
    </submittedName>
</protein>
<proteinExistence type="predicted"/>
<evidence type="ECO:0000256" key="1">
    <source>
        <dbReference type="ARBA" id="ARBA00004275"/>
    </source>
</evidence>
<keyword evidence="2" id="KW-0576">Peroxisome</keyword>
<evidence type="ECO:0000313" key="7">
    <source>
        <dbReference type="Proteomes" id="UP000814353"/>
    </source>
</evidence>
<dbReference type="CDD" id="cd06558">
    <property type="entry name" value="crotonase-like"/>
    <property type="match status" value="1"/>
</dbReference>
<dbReference type="Proteomes" id="UP000814353">
    <property type="component" value="Unassembled WGS sequence"/>
</dbReference>
<comment type="caution">
    <text evidence="4">The sequence shown here is derived from an EMBL/GenBank/DDBJ whole genome shotgun (WGS) entry which is preliminary data.</text>
</comment>
<dbReference type="EMBL" id="JACEFT010000035">
    <property type="protein sequence ID" value="MBA2780868.1"/>
    <property type="molecule type" value="Genomic_DNA"/>
</dbReference>
<evidence type="ECO:0000256" key="3">
    <source>
        <dbReference type="ARBA" id="ARBA00023235"/>
    </source>
</evidence>
<evidence type="ECO:0000313" key="6">
    <source>
        <dbReference type="Proteomes" id="UP000518091"/>
    </source>
</evidence>
<dbReference type="EMBL" id="JABFUB010000020">
    <property type="protein sequence ID" value="MCG6663331.1"/>
    <property type="molecule type" value="Genomic_DNA"/>
</dbReference>
<dbReference type="AlphaFoldDB" id="A0A7V9W4G8"/>
<dbReference type="SUPFAM" id="SSF52096">
    <property type="entry name" value="ClpP/crotonase"/>
    <property type="match status" value="1"/>
</dbReference>
<dbReference type="InterPro" id="IPR029045">
    <property type="entry name" value="ClpP/crotonase-like_dom_sf"/>
</dbReference>
<keyword evidence="7" id="KW-1185">Reference proteome</keyword>
<accession>A0A7V9W4G8</accession>
<dbReference type="GO" id="GO:0004165">
    <property type="term" value="F:delta(3)-delta(2)-enoyl-CoA isomerase activity"/>
    <property type="evidence" value="ECO:0007669"/>
    <property type="project" value="UniProtKB-ARBA"/>
</dbReference>
<dbReference type="Gene3D" id="3.90.226.10">
    <property type="entry name" value="2-enoyl-CoA Hydratase, Chain A, domain 1"/>
    <property type="match status" value="1"/>
</dbReference>
<dbReference type="PANTHER" id="PTHR43684">
    <property type="match status" value="1"/>
</dbReference>
<dbReference type="PANTHER" id="PTHR43684:SF1">
    <property type="entry name" value="ENOYL-COA DELTA ISOMERASE 2"/>
    <property type="match status" value="1"/>
</dbReference>
<dbReference type="Proteomes" id="UP000518091">
    <property type="component" value="Unassembled WGS sequence"/>
</dbReference>
<sequence>MATDITTTRREGGIELLGISCPERRNILDEASYTRLIEALDVAEADAEVKVLVITGSENCFTAGNDLNDYKALGDAESVPAIAFLRRLRAFPKPVVAAAEGLALGLGSSILLHCDFAYAGHSTRFCLPFVNFALTPLGATTYLLPRLVGSKATTAMLMLGQPFTAARANELGLITDVAPDGKALMQALDCAERLVAKPTEALLAIKVLLREGEDEAVEGAFAREERRLLERCGSPEAQGAIEAFFARKRGR</sequence>
<dbReference type="Pfam" id="PF00378">
    <property type="entry name" value="ECH_1"/>
    <property type="match status" value="1"/>
</dbReference>
<reference evidence="4 6" key="2">
    <citation type="submission" date="2020-07" db="EMBL/GenBank/DDBJ databases">
        <title>Identification of Halomonas strains.</title>
        <authorList>
            <person name="Xiao Z."/>
            <person name="Shen J."/>
        </authorList>
    </citation>
    <scope>NUCLEOTIDE SEQUENCE [LARGE SCALE GENOMIC DNA]</scope>
    <source>
        <strain evidence="4 6">DSM 17331</strain>
    </source>
</reference>
<dbReference type="RefSeq" id="WP_181516737.1">
    <property type="nucleotide sequence ID" value="NZ_JABFUB010000020.1"/>
</dbReference>
<evidence type="ECO:0000256" key="2">
    <source>
        <dbReference type="ARBA" id="ARBA00023140"/>
    </source>
</evidence>
<dbReference type="InterPro" id="IPR051053">
    <property type="entry name" value="ECH/Chromodomain_protein"/>
</dbReference>
<dbReference type="InterPro" id="IPR001753">
    <property type="entry name" value="Enoyl-CoA_hydra/iso"/>
</dbReference>
<evidence type="ECO:0000313" key="5">
    <source>
        <dbReference type="EMBL" id="MCG6663331.1"/>
    </source>
</evidence>
<reference evidence="5 7" key="1">
    <citation type="submission" date="2020-05" db="EMBL/GenBank/DDBJ databases">
        <title>Comparative genomic analysis of denitrifying bacteria from Halomonas genus.</title>
        <authorList>
            <person name="Wang L."/>
            <person name="Shao Z."/>
        </authorList>
    </citation>
    <scope>NUCLEOTIDE SEQUENCE [LARGE SCALE GENOMIC DNA]</scope>
    <source>
        <strain evidence="5 7">DSM 17331</strain>
    </source>
</reference>
<evidence type="ECO:0000313" key="4">
    <source>
        <dbReference type="EMBL" id="MBA2780868.1"/>
    </source>
</evidence>
<gene>
    <name evidence="4" type="ORF">H1D44_18440</name>
    <name evidence="5" type="ORF">HOP48_17520</name>
</gene>
<comment type="subcellular location">
    <subcellularLocation>
        <location evidence="1">Peroxisome</location>
    </subcellularLocation>
</comment>
<organism evidence="4 6">
    <name type="scientific">Billgrantia kenyensis</name>
    <dbReference type="NCBI Taxonomy" id="321266"/>
    <lineage>
        <taxon>Bacteria</taxon>
        <taxon>Pseudomonadati</taxon>
        <taxon>Pseudomonadota</taxon>
        <taxon>Gammaproteobacteria</taxon>
        <taxon>Oceanospirillales</taxon>
        <taxon>Halomonadaceae</taxon>
        <taxon>Billgrantia</taxon>
    </lineage>
</organism>
<name>A0A7V9W4G8_9GAMM</name>